<evidence type="ECO:0000313" key="9">
    <source>
        <dbReference type="EMBL" id="PMP62999.1"/>
    </source>
</evidence>
<keyword evidence="4" id="KW-0175">Coiled coil</keyword>
<name>A0A2N7PJS3_9BACT</name>
<dbReference type="Gene3D" id="2.40.30.170">
    <property type="match status" value="1"/>
</dbReference>
<evidence type="ECO:0000259" key="8">
    <source>
        <dbReference type="Pfam" id="PF25967"/>
    </source>
</evidence>
<dbReference type="EMBL" id="PNIE01000048">
    <property type="protein sequence ID" value="PMP62999.1"/>
    <property type="molecule type" value="Genomic_DNA"/>
</dbReference>
<dbReference type="Pfam" id="PF25967">
    <property type="entry name" value="RND-MFP_C"/>
    <property type="match status" value="1"/>
</dbReference>
<feature type="domain" description="Multidrug resistance protein MdtA-like C-terminal permuted SH3" evidence="8">
    <location>
        <begin position="303"/>
        <end position="363"/>
    </location>
</feature>
<comment type="similarity">
    <text evidence="2">Belongs to the membrane fusion protein (MFP) (TC 8.A.1) family.</text>
</comment>
<organism evidence="9 10">
    <name type="scientific">Caldimicrobium thiodismutans</name>
    <dbReference type="NCBI Taxonomy" id="1653476"/>
    <lineage>
        <taxon>Bacteria</taxon>
        <taxon>Pseudomonadati</taxon>
        <taxon>Thermodesulfobacteriota</taxon>
        <taxon>Thermodesulfobacteria</taxon>
        <taxon>Thermodesulfobacteriales</taxon>
        <taxon>Thermodesulfobacteriaceae</taxon>
        <taxon>Caldimicrobium</taxon>
    </lineage>
</organism>
<dbReference type="GO" id="GO:1990281">
    <property type="term" value="C:efflux pump complex"/>
    <property type="evidence" value="ECO:0007669"/>
    <property type="project" value="TreeGrafter"/>
</dbReference>
<reference evidence="9 10" key="1">
    <citation type="submission" date="2018-01" db="EMBL/GenBank/DDBJ databases">
        <title>Metagenomic assembled genomes from two thermal pools in the Uzon Caldera, Kamchatka, Russia.</title>
        <authorList>
            <person name="Wilkins L."/>
            <person name="Ettinger C."/>
        </authorList>
    </citation>
    <scope>NUCLEOTIDE SEQUENCE [LARGE SCALE GENOMIC DNA]</scope>
    <source>
        <strain evidence="9">ZAV-15</strain>
    </source>
</reference>
<comment type="subcellular location">
    <subcellularLocation>
        <location evidence="1">Cell envelope</location>
    </subcellularLocation>
</comment>
<feature type="coiled-coil region" evidence="4">
    <location>
        <begin position="115"/>
        <end position="180"/>
    </location>
</feature>
<dbReference type="PANTHER" id="PTHR30469:SF15">
    <property type="entry name" value="HLYD FAMILY OF SECRETION PROTEINS"/>
    <property type="match status" value="1"/>
</dbReference>
<dbReference type="InterPro" id="IPR006143">
    <property type="entry name" value="RND_pump_MFP"/>
</dbReference>
<evidence type="ECO:0000256" key="3">
    <source>
        <dbReference type="ARBA" id="ARBA00022448"/>
    </source>
</evidence>
<evidence type="ECO:0000256" key="2">
    <source>
        <dbReference type="ARBA" id="ARBA00009477"/>
    </source>
</evidence>
<comment type="caution">
    <text evidence="9">The sequence shown here is derived from an EMBL/GenBank/DDBJ whole genome shotgun (WGS) entry which is preliminary data.</text>
</comment>
<dbReference type="NCBIfam" id="TIGR01730">
    <property type="entry name" value="RND_mfp"/>
    <property type="match status" value="1"/>
</dbReference>
<dbReference type="InterPro" id="IPR058627">
    <property type="entry name" value="MdtA-like_C"/>
</dbReference>
<evidence type="ECO:0000256" key="4">
    <source>
        <dbReference type="SAM" id="Coils"/>
    </source>
</evidence>
<dbReference type="Proteomes" id="UP000235731">
    <property type="component" value="Unassembled WGS sequence"/>
</dbReference>
<keyword evidence="3" id="KW-0813">Transport</keyword>
<evidence type="ECO:0000259" key="6">
    <source>
        <dbReference type="Pfam" id="PF25876"/>
    </source>
</evidence>
<feature type="transmembrane region" description="Helical" evidence="5">
    <location>
        <begin position="7"/>
        <end position="25"/>
    </location>
</feature>
<dbReference type="AlphaFoldDB" id="A0A2N7PJS3"/>
<sequence>MKTYWKYVGFGAVLLFVILWISGFFRHKLESGEVKPEVKKVSGLRFQEVEKKELTEQSYVGIIEPKERAEIATPFSGKILELRVKEGDCVKKGALLVRIEGEEIESTIRALDYQTKEAEAEYRRALAQFQVAQNTFERYSKLLKEKAVTPQEYDEIKGQYEAAKEALERARASIEAVKSQKRAVSSRIKYLNITAPFNGCVTEKRVDLGDLSLPGKPLLVLEKLPYLLKVELPEKFFSNIKEGDTFKVLLADTQKIISGKVVEKNTSIDPATRTFRVKLLLGEGEGIKSGTLAYLLIPERVSALFVPEKAILKRYDFTGVYVLKPNKTLELRWVKLGKTIEGKVEVLSGVNEGEKVVVEGIEKACDGCQVE</sequence>
<feature type="domain" description="Multidrug resistance protein MdtA-like alpha-helical hairpin" evidence="6">
    <location>
        <begin position="115"/>
        <end position="178"/>
    </location>
</feature>
<dbReference type="Pfam" id="PF25876">
    <property type="entry name" value="HH_MFP_RND"/>
    <property type="match status" value="1"/>
</dbReference>
<protein>
    <submittedName>
        <fullName evidence="9">Efflux transporter periplasmic adaptor subunit</fullName>
    </submittedName>
</protein>
<evidence type="ECO:0000256" key="1">
    <source>
        <dbReference type="ARBA" id="ARBA00004196"/>
    </source>
</evidence>
<dbReference type="InterPro" id="IPR058624">
    <property type="entry name" value="MdtA-like_HH"/>
</dbReference>
<dbReference type="PANTHER" id="PTHR30469">
    <property type="entry name" value="MULTIDRUG RESISTANCE PROTEIN MDTA"/>
    <property type="match status" value="1"/>
</dbReference>
<dbReference type="SUPFAM" id="SSF111369">
    <property type="entry name" value="HlyD-like secretion proteins"/>
    <property type="match status" value="1"/>
</dbReference>
<dbReference type="Gene3D" id="1.10.287.470">
    <property type="entry name" value="Helix hairpin bin"/>
    <property type="match status" value="1"/>
</dbReference>
<dbReference type="Pfam" id="PF25917">
    <property type="entry name" value="BSH_RND"/>
    <property type="match status" value="1"/>
</dbReference>
<keyword evidence="5" id="KW-0812">Transmembrane</keyword>
<accession>A0A2N7PJS3</accession>
<keyword evidence="5" id="KW-0472">Membrane</keyword>
<gene>
    <name evidence="9" type="ORF">C0197_03500</name>
</gene>
<dbReference type="Gene3D" id="2.40.50.100">
    <property type="match status" value="1"/>
</dbReference>
<evidence type="ECO:0000259" key="7">
    <source>
        <dbReference type="Pfam" id="PF25917"/>
    </source>
</evidence>
<evidence type="ECO:0000313" key="10">
    <source>
        <dbReference type="Proteomes" id="UP000235731"/>
    </source>
</evidence>
<keyword evidence="5" id="KW-1133">Transmembrane helix</keyword>
<evidence type="ECO:0000256" key="5">
    <source>
        <dbReference type="SAM" id="Phobius"/>
    </source>
</evidence>
<proteinExistence type="inferred from homology"/>
<dbReference type="GO" id="GO:0015562">
    <property type="term" value="F:efflux transmembrane transporter activity"/>
    <property type="evidence" value="ECO:0007669"/>
    <property type="project" value="TreeGrafter"/>
</dbReference>
<dbReference type="InterPro" id="IPR058625">
    <property type="entry name" value="MdtA-like_BSH"/>
</dbReference>
<feature type="domain" description="Multidrug resistance protein MdtA-like barrel-sandwich hybrid" evidence="7">
    <location>
        <begin position="68"/>
        <end position="215"/>
    </location>
</feature>
<dbReference type="Gene3D" id="2.40.420.20">
    <property type="match status" value="1"/>
</dbReference>